<feature type="transmembrane region" description="Helical" evidence="1">
    <location>
        <begin position="61"/>
        <end position="78"/>
    </location>
</feature>
<gene>
    <name evidence="2" type="ORF">IU514_08175</name>
</gene>
<keyword evidence="1" id="KW-0472">Membrane</keyword>
<keyword evidence="1" id="KW-0812">Transmembrane</keyword>
<accession>A0ABS0B8M6</accession>
<comment type="caution">
    <text evidence="2">The sequence shown here is derived from an EMBL/GenBank/DDBJ whole genome shotgun (WGS) entry which is preliminary data.</text>
</comment>
<dbReference type="RefSeq" id="WP_194930610.1">
    <property type="nucleotide sequence ID" value="NZ_JADLZT010000004.1"/>
</dbReference>
<sequence>MLKLILNICLSMFFVTGMTCVYLQAKRRGHLAALRYLTGFTLASLPLCLGFAWLTRDRVNFKFWIVVGMAYWAFGHWLSRRGAKHAFRAD</sequence>
<dbReference type="Proteomes" id="UP001429984">
    <property type="component" value="Unassembled WGS sequence"/>
</dbReference>
<feature type="transmembrane region" description="Helical" evidence="1">
    <location>
        <begin position="5"/>
        <end position="24"/>
    </location>
</feature>
<name>A0ABS0B8M6_9GAMM</name>
<dbReference type="EMBL" id="JADLZT010000004">
    <property type="protein sequence ID" value="MBF6024004.1"/>
    <property type="molecule type" value="Genomic_DNA"/>
</dbReference>
<reference evidence="2 3" key="1">
    <citation type="submission" date="2020-11" db="EMBL/GenBank/DDBJ databases">
        <title>Draft Genome Sequence and Secondary Metabolite Biosynthetic Potential of the Lysobacter niastensis Type strain DSM 18481.</title>
        <authorList>
            <person name="Turrini P."/>
            <person name="Artuso I."/>
            <person name="Tescari M."/>
            <person name="Lugli G.A."/>
            <person name="Frangipani E."/>
            <person name="Ventura M."/>
            <person name="Visca P."/>
        </authorList>
    </citation>
    <scope>NUCLEOTIDE SEQUENCE [LARGE SCALE GENOMIC DNA]</scope>
    <source>
        <strain evidence="2 3">DSM 18481</strain>
    </source>
</reference>
<keyword evidence="1" id="KW-1133">Transmembrane helix</keyword>
<keyword evidence="3" id="KW-1185">Reference proteome</keyword>
<feature type="transmembrane region" description="Helical" evidence="1">
    <location>
        <begin position="36"/>
        <end position="55"/>
    </location>
</feature>
<evidence type="ECO:0000313" key="2">
    <source>
        <dbReference type="EMBL" id="MBF6024004.1"/>
    </source>
</evidence>
<evidence type="ECO:0000313" key="3">
    <source>
        <dbReference type="Proteomes" id="UP001429984"/>
    </source>
</evidence>
<evidence type="ECO:0000256" key="1">
    <source>
        <dbReference type="SAM" id="Phobius"/>
    </source>
</evidence>
<organism evidence="2 3">
    <name type="scientific">Lysobacter niastensis</name>
    <dbReference type="NCBI Taxonomy" id="380629"/>
    <lineage>
        <taxon>Bacteria</taxon>
        <taxon>Pseudomonadati</taxon>
        <taxon>Pseudomonadota</taxon>
        <taxon>Gammaproteobacteria</taxon>
        <taxon>Lysobacterales</taxon>
        <taxon>Lysobacteraceae</taxon>
        <taxon>Lysobacter</taxon>
    </lineage>
</organism>
<proteinExistence type="predicted"/>
<protein>
    <submittedName>
        <fullName evidence="2">Uncharacterized protein</fullName>
    </submittedName>
</protein>